<dbReference type="Pfam" id="PF08765">
    <property type="entry name" value="Mor"/>
    <property type="match status" value="1"/>
</dbReference>
<protein>
    <recommendedName>
        <fullName evidence="1">Mor transcription activator domain-containing protein</fullName>
    </recommendedName>
</protein>
<gene>
    <name evidence="2" type="ORF">METZ01_LOCUS478375</name>
</gene>
<reference evidence="2" key="1">
    <citation type="submission" date="2018-05" db="EMBL/GenBank/DDBJ databases">
        <authorList>
            <person name="Lanie J.A."/>
            <person name="Ng W.-L."/>
            <person name="Kazmierczak K.M."/>
            <person name="Andrzejewski T.M."/>
            <person name="Davidsen T.M."/>
            <person name="Wayne K.J."/>
            <person name="Tettelin H."/>
            <person name="Glass J.I."/>
            <person name="Rusch D."/>
            <person name="Podicherti R."/>
            <person name="Tsui H.-C.T."/>
            <person name="Winkler M.E."/>
        </authorList>
    </citation>
    <scope>NUCLEOTIDE SEQUENCE</scope>
</reference>
<accession>A0A383C039</accession>
<evidence type="ECO:0000259" key="1">
    <source>
        <dbReference type="Pfam" id="PF08765"/>
    </source>
</evidence>
<proteinExistence type="predicted"/>
<sequence>MNVCYKEIQINDFKPGTLLYLIAKENIQLACEVSEWLGGTNQYIHQLHSIEQSVRNRQIMTRSNQFVSHHRIAKELGLSSGWVRKIIRERRPPLSPEKKELFNNLFKLAKRKN</sequence>
<organism evidence="2">
    <name type="scientific">marine metagenome</name>
    <dbReference type="NCBI Taxonomy" id="408172"/>
    <lineage>
        <taxon>unclassified sequences</taxon>
        <taxon>metagenomes</taxon>
        <taxon>ecological metagenomes</taxon>
    </lineage>
</organism>
<dbReference type="EMBL" id="UINC01204683">
    <property type="protein sequence ID" value="SVE25521.1"/>
    <property type="molecule type" value="Genomic_DNA"/>
</dbReference>
<name>A0A383C039_9ZZZZ</name>
<dbReference type="InterPro" id="IPR014875">
    <property type="entry name" value="Mor_transcription_activator"/>
</dbReference>
<feature type="domain" description="Mor transcription activator" evidence="1">
    <location>
        <begin position="27"/>
        <end position="91"/>
    </location>
</feature>
<evidence type="ECO:0000313" key="2">
    <source>
        <dbReference type="EMBL" id="SVE25521.1"/>
    </source>
</evidence>
<dbReference type="InterPro" id="IPR009057">
    <property type="entry name" value="Homeodomain-like_sf"/>
</dbReference>
<dbReference type="SUPFAM" id="SSF46689">
    <property type="entry name" value="Homeodomain-like"/>
    <property type="match status" value="1"/>
</dbReference>
<dbReference type="AlphaFoldDB" id="A0A383C039"/>